<evidence type="ECO:0000259" key="1">
    <source>
        <dbReference type="Pfam" id="PF13480"/>
    </source>
</evidence>
<dbReference type="Gene3D" id="3.40.630.30">
    <property type="match status" value="1"/>
</dbReference>
<reference evidence="2 3" key="1">
    <citation type="submission" date="2019-02" db="EMBL/GenBank/DDBJ databases">
        <title>Deep-cultivation of Planctomycetes and their phenomic and genomic characterization uncovers novel biology.</title>
        <authorList>
            <person name="Wiegand S."/>
            <person name="Jogler M."/>
            <person name="Boedeker C."/>
            <person name="Pinto D."/>
            <person name="Vollmers J."/>
            <person name="Rivas-Marin E."/>
            <person name="Kohn T."/>
            <person name="Peeters S.H."/>
            <person name="Heuer A."/>
            <person name="Rast P."/>
            <person name="Oberbeckmann S."/>
            <person name="Bunk B."/>
            <person name="Jeske O."/>
            <person name="Meyerdierks A."/>
            <person name="Storesund J.E."/>
            <person name="Kallscheuer N."/>
            <person name="Luecker S."/>
            <person name="Lage O.M."/>
            <person name="Pohl T."/>
            <person name="Merkel B.J."/>
            <person name="Hornburger P."/>
            <person name="Mueller R.-W."/>
            <person name="Bruemmer F."/>
            <person name="Labrenz M."/>
            <person name="Spormann A.M."/>
            <person name="Op den Camp H."/>
            <person name="Overmann J."/>
            <person name="Amann R."/>
            <person name="Jetten M.S.M."/>
            <person name="Mascher T."/>
            <person name="Medema M.H."/>
            <person name="Devos D.P."/>
            <person name="Kaster A.-K."/>
            <person name="Ovreas L."/>
            <person name="Rohde M."/>
            <person name="Galperin M.Y."/>
            <person name="Jogler C."/>
        </authorList>
    </citation>
    <scope>NUCLEOTIDE SEQUENCE [LARGE SCALE GENOMIC DNA]</scope>
    <source>
        <strain evidence="2 3">Mal4</strain>
    </source>
</reference>
<evidence type="ECO:0000313" key="2">
    <source>
        <dbReference type="EMBL" id="QDU38395.1"/>
    </source>
</evidence>
<dbReference type="KEGG" id="mri:Mal4_27220"/>
<dbReference type="EMBL" id="CP036275">
    <property type="protein sequence ID" value="QDU38395.1"/>
    <property type="molecule type" value="Genomic_DNA"/>
</dbReference>
<dbReference type="SUPFAM" id="SSF55729">
    <property type="entry name" value="Acyl-CoA N-acyltransferases (Nat)"/>
    <property type="match status" value="1"/>
</dbReference>
<dbReference type="AlphaFoldDB" id="A0A517Z7E5"/>
<dbReference type="RefSeq" id="WP_145369682.1">
    <property type="nucleotide sequence ID" value="NZ_CP036275.1"/>
</dbReference>
<evidence type="ECO:0000313" key="3">
    <source>
        <dbReference type="Proteomes" id="UP000320496"/>
    </source>
</evidence>
<dbReference type="OrthoDB" id="9808976at2"/>
<proteinExistence type="predicted"/>
<dbReference type="Proteomes" id="UP000320496">
    <property type="component" value="Chromosome"/>
</dbReference>
<sequence length="390" mass="43750">MTTCIAAPDRPATPSASAPITLRVFGRDELVAGLERWKQLEAALDSASLASSYDWTAAWLAHYADLIPSQIVVAERGTETVGTCLITEGVGRRVGPFPLRSRHIGTAGEPDNDSSYVEYNRLLVAPDGRDEFVAALIDMVAGDARWDRFDLDGFAEEDLAPFLSRLPGAECRRRESPCFDLAEVREAGVEPITRLGKSTRASIRRTLRKYGDLDIEWAETPEQARDIFSELVTLHQARWEAENEPGAFGSHRFRGFIDELITRLHPSGRIVLFRVRHEGETVGALLLLVDRNRLLDYLSGFAPFEKKPSPGVITHFLCMNAALERGFDAYDFLVGEKRHKRNLSTSFNQLVWASWQRPCLKNRAIRALRDVKRTVRAWKNRRGSEGGATE</sequence>
<protein>
    <recommendedName>
        <fullName evidence="1">BioF2-like acetyltransferase domain-containing protein</fullName>
    </recommendedName>
</protein>
<name>A0A517Z7E5_9PLAN</name>
<feature type="domain" description="BioF2-like acetyltransferase" evidence="1">
    <location>
        <begin position="197"/>
        <end position="341"/>
    </location>
</feature>
<organism evidence="2 3">
    <name type="scientific">Maioricimonas rarisocia</name>
    <dbReference type="NCBI Taxonomy" id="2528026"/>
    <lineage>
        <taxon>Bacteria</taxon>
        <taxon>Pseudomonadati</taxon>
        <taxon>Planctomycetota</taxon>
        <taxon>Planctomycetia</taxon>
        <taxon>Planctomycetales</taxon>
        <taxon>Planctomycetaceae</taxon>
        <taxon>Maioricimonas</taxon>
    </lineage>
</organism>
<dbReference type="Pfam" id="PF13480">
    <property type="entry name" value="Acetyltransf_6"/>
    <property type="match status" value="1"/>
</dbReference>
<dbReference type="InterPro" id="IPR038740">
    <property type="entry name" value="BioF2-like_GNAT_dom"/>
</dbReference>
<dbReference type="InterPro" id="IPR016181">
    <property type="entry name" value="Acyl_CoA_acyltransferase"/>
</dbReference>
<keyword evidence="3" id="KW-1185">Reference proteome</keyword>
<accession>A0A517Z7E5</accession>
<gene>
    <name evidence="2" type="ORF">Mal4_27220</name>
</gene>